<comment type="catalytic activity">
    <reaction evidence="8">
        <text>L-tryptophan + O2 = indole-3-acetamide + CO2 + H2O</text>
        <dbReference type="Rhea" id="RHEA:16165"/>
        <dbReference type="ChEBI" id="CHEBI:15377"/>
        <dbReference type="ChEBI" id="CHEBI:15379"/>
        <dbReference type="ChEBI" id="CHEBI:16031"/>
        <dbReference type="ChEBI" id="CHEBI:16526"/>
        <dbReference type="ChEBI" id="CHEBI:57912"/>
        <dbReference type="EC" id="1.13.12.3"/>
    </reaction>
</comment>
<dbReference type="EMBL" id="FQWQ01000006">
    <property type="protein sequence ID" value="SHH96856.1"/>
    <property type="molecule type" value="Genomic_DNA"/>
</dbReference>
<dbReference type="SUPFAM" id="SSF51905">
    <property type="entry name" value="FAD/NAD(P)-binding domain"/>
    <property type="match status" value="1"/>
</dbReference>
<evidence type="ECO:0000313" key="11">
    <source>
        <dbReference type="EMBL" id="SHH96856.1"/>
    </source>
</evidence>
<feature type="domain" description="Amine oxidase" evidence="10">
    <location>
        <begin position="12"/>
        <end position="418"/>
    </location>
</feature>
<organism evidence="11 12">
    <name type="scientific">Chryseolinea serpens</name>
    <dbReference type="NCBI Taxonomy" id="947013"/>
    <lineage>
        <taxon>Bacteria</taxon>
        <taxon>Pseudomonadati</taxon>
        <taxon>Bacteroidota</taxon>
        <taxon>Cytophagia</taxon>
        <taxon>Cytophagales</taxon>
        <taxon>Fulvivirgaceae</taxon>
        <taxon>Chryseolinea</taxon>
    </lineage>
</organism>
<evidence type="ECO:0000256" key="8">
    <source>
        <dbReference type="ARBA" id="ARBA00047321"/>
    </source>
</evidence>
<dbReference type="STRING" id="947013.SAMN04488109_6322"/>
<evidence type="ECO:0000256" key="9">
    <source>
        <dbReference type="PIRSR" id="PIRSR601613-1"/>
    </source>
</evidence>
<dbReference type="GO" id="GO:0009851">
    <property type="term" value="P:auxin biosynthetic process"/>
    <property type="evidence" value="ECO:0007669"/>
    <property type="project" value="UniProtKB-KW"/>
</dbReference>
<dbReference type="OrthoDB" id="56323at2"/>
<evidence type="ECO:0000256" key="3">
    <source>
        <dbReference type="ARBA" id="ARBA00005833"/>
    </source>
</evidence>
<reference evidence="11 12" key="1">
    <citation type="submission" date="2016-11" db="EMBL/GenBank/DDBJ databases">
        <authorList>
            <person name="Jaros S."/>
            <person name="Januszkiewicz K."/>
            <person name="Wedrychowicz H."/>
        </authorList>
    </citation>
    <scope>NUCLEOTIDE SEQUENCE [LARGE SCALE GENOMIC DNA]</scope>
    <source>
        <strain evidence="11 12">DSM 24574</strain>
    </source>
</reference>
<comment type="similarity">
    <text evidence="3">Belongs to the tryptophan 2-monooxygenase family.</text>
</comment>
<gene>
    <name evidence="11" type="ORF">SAMN04488109_6322</name>
</gene>
<dbReference type="PANTHER" id="PTHR10742:SF410">
    <property type="entry name" value="LYSINE-SPECIFIC HISTONE DEMETHYLASE 2"/>
    <property type="match status" value="1"/>
</dbReference>
<name>A0A1M5XAP6_9BACT</name>
<comment type="cofactor">
    <cofactor evidence="1">
        <name>FAD</name>
        <dbReference type="ChEBI" id="CHEBI:57692"/>
    </cofactor>
</comment>
<dbReference type="PRINTS" id="PR00757">
    <property type="entry name" value="AMINEOXDASEF"/>
</dbReference>
<dbReference type="InterPro" id="IPR036188">
    <property type="entry name" value="FAD/NAD-bd_sf"/>
</dbReference>
<evidence type="ECO:0000259" key="10">
    <source>
        <dbReference type="Pfam" id="PF01593"/>
    </source>
</evidence>
<evidence type="ECO:0000256" key="2">
    <source>
        <dbReference type="ARBA" id="ARBA00004814"/>
    </source>
</evidence>
<dbReference type="Pfam" id="PF01593">
    <property type="entry name" value="Amino_oxidase"/>
    <property type="match status" value="1"/>
</dbReference>
<dbReference type="InterPro" id="IPR001613">
    <property type="entry name" value="Flavin_amine_oxidase"/>
</dbReference>
<dbReference type="EC" id="1.13.12.3" evidence="4"/>
<dbReference type="InterPro" id="IPR050281">
    <property type="entry name" value="Flavin_monoamine_oxidase"/>
</dbReference>
<proteinExistence type="inferred from homology"/>
<feature type="binding site" evidence="9">
    <location>
        <position position="200"/>
    </location>
    <ligand>
        <name>FAD</name>
        <dbReference type="ChEBI" id="CHEBI:57692"/>
    </ligand>
</feature>
<evidence type="ECO:0000256" key="4">
    <source>
        <dbReference type="ARBA" id="ARBA00012535"/>
    </source>
</evidence>
<dbReference type="Gene3D" id="3.50.50.60">
    <property type="entry name" value="FAD/NAD(P)-binding domain"/>
    <property type="match status" value="1"/>
</dbReference>
<keyword evidence="6" id="KW-0560">Oxidoreductase</keyword>
<feature type="binding site" evidence="9">
    <location>
        <begin position="31"/>
        <end position="32"/>
    </location>
    <ligand>
        <name>FAD</name>
        <dbReference type="ChEBI" id="CHEBI:57692"/>
    </ligand>
</feature>
<dbReference type="PANTHER" id="PTHR10742">
    <property type="entry name" value="FLAVIN MONOAMINE OXIDASE"/>
    <property type="match status" value="1"/>
</dbReference>
<evidence type="ECO:0000256" key="7">
    <source>
        <dbReference type="ARBA" id="ARBA00023070"/>
    </source>
</evidence>
<evidence type="ECO:0000313" key="12">
    <source>
        <dbReference type="Proteomes" id="UP000184212"/>
    </source>
</evidence>
<dbReference type="InterPro" id="IPR002937">
    <property type="entry name" value="Amino_oxidase"/>
</dbReference>
<dbReference type="SUPFAM" id="SSF54373">
    <property type="entry name" value="FAD-linked reductases, C-terminal domain"/>
    <property type="match status" value="1"/>
</dbReference>
<sequence>MSNIVIIGCGASGLMSARMLAEKNHKVTVIEARDRIGGRIQELNGKFSRPVEAGAEFIHGSQSLTLGLLHEAKGEAMQLNGKHYTLSKGELERGDLMDDQWDELTQALNTLTTDTDMASFLDKHFKGATYQDLRNRVQRFAEGFDTADIRRVSALALREEWSETDEDHQYHIRDGYSSLMQYLAAKVKDAGGTIMLSSPVREIAWRKGYVKVTTDAGGCIEGEKVIVTVPLGVLQKGTIHFTPDLPQHRTAFQAMGFGGVIKFLFEFNEPFWEDHASRNLKNLAFLFSDADIPTWWTQLPDKTPLLTGWFGGPRTFNAHHRTGDLFAQAIASLQYIFKLTPAEIESRIRHWHIADWTQDPYTHGAYGYTTVETTDALALVTKPVQDTLYFAGEAMYEGPSMGTVEAALTSGKETAENMN</sequence>
<comment type="pathway">
    <text evidence="2">Plant hormone metabolism; auxin biosynthesis.</text>
</comment>
<dbReference type="GO" id="GO:0050361">
    <property type="term" value="F:tryptophan 2-monooxygenase activity"/>
    <property type="evidence" value="ECO:0007669"/>
    <property type="project" value="UniProtKB-EC"/>
</dbReference>
<dbReference type="Proteomes" id="UP000184212">
    <property type="component" value="Unassembled WGS sequence"/>
</dbReference>
<accession>A0A1M5XAP6</accession>
<dbReference type="AlphaFoldDB" id="A0A1M5XAP6"/>
<evidence type="ECO:0000256" key="6">
    <source>
        <dbReference type="ARBA" id="ARBA00023002"/>
    </source>
</evidence>
<dbReference type="RefSeq" id="WP_073142593.1">
    <property type="nucleotide sequence ID" value="NZ_FQWQ01000006.1"/>
</dbReference>
<keyword evidence="12" id="KW-1185">Reference proteome</keyword>
<evidence type="ECO:0000256" key="1">
    <source>
        <dbReference type="ARBA" id="ARBA00001974"/>
    </source>
</evidence>
<evidence type="ECO:0000256" key="5">
    <source>
        <dbReference type="ARBA" id="ARBA00017871"/>
    </source>
</evidence>
<keyword evidence="7" id="KW-0073">Auxin biosynthesis</keyword>
<protein>
    <recommendedName>
        <fullName evidence="5">Tryptophan 2-monooxygenase</fullName>
        <ecNumber evidence="4">1.13.12.3</ecNumber>
    </recommendedName>
</protein>
<feature type="binding site" evidence="9">
    <location>
        <position position="12"/>
    </location>
    <ligand>
        <name>FAD</name>
        <dbReference type="ChEBI" id="CHEBI:57692"/>
    </ligand>
</feature>